<dbReference type="Ensembl" id="ENSMALT00000003308.1">
    <property type="protein sequence ID" value="ENSMALP00000003222.1"/>
    <property type="gene ID" value="ENSMALG00000002321.1"/>
</dbReference>
<protein>
    <recommendedName>
        <fullName evidence="1">C-type lectin domain-containing protein</fullName>
    </recommendedName>
</protein>
<keyword evidence="3" id="KW-1185">Reference proteome</keyword>
<evidence type="ECO:0000259" key="1">
    <source>
        <dbReference type="PROSITE" id="PS50041"/>
    </source>
</evidence>
<dbReference type="InterPro" id="IPR001304">
    <property type="entry name" value="C-type_lectin-like"/>
</dbReference>
<proteinExistence type="predicted"/>
<dbReference type="SUPFAM" id="SSF56436">
    <property type="entry name" value="C-type lectin-like"/>
    <property type="match status" value="1"/>
</dbReference>
<dbReference type="PANTHER" id="PTHR22803">
    <property type="entry name" value="MANNOSE, PHOSPHOLIPASE, LECTIN RECEPTOR RELATED"/>
    <property type="match status" value="1"/>
</dbReference>
<evidence type="ECO:0000313" key="2">
    <source>
        <dbReference type="Ensembl" id="ENSMALP00000003222.1"/>
    </source>
</evidence>
<sequence>MNWYTHSAQNELSGITSLFVFDCSYEQAHFTVMLSGKTGLWWIGLRAHGATGGGVDYLWDNASLEDCISRGANLVSIHSEEEEVFLSQYSKASSKWIGLKANPTEGGYSWSDGSPLSHTNWGEGEPNNHDGREDCVEMVTYVNRWNCCAHAPSETVFVPIKLEWRQKSQR</sequence>
<dbReference type="SMART" id="SM00034">
    <property type="entry name" value="CLECT"/>
    <property type="match status" value="1"/>
</dbReference>
<name>A0A3Q3IFW4_MONAL</name>
<dbReference type="Pfam" id="PF00059">
    <property type="entry name" value="Lectin_C"/>
    <property type="match status" value="1"/>
</dbReference>
<feature type="domain" description="C-type lectin" evidence="1">
    <location>
        <begin position="67"/>
        <end position="146"/>
    </location>
</feature>
<reference evidence="2" key="1">
    <citation type="submission" date="2025-08" db="UniProtKB">
        <authorList>
            <consortium name="Ensembl"/>
        </authorList>
    </citation>
    <scope>IDENTIFICATION</scope>
</reference>
<evidence type="ECO:0000313" key="3">
    <source>
        <dbReference type="Proteomes" id="UP000261600"/>
    </source>
</evidence>
<accession>A0A3Q3IFW4</accession>
<organism evidence="2 3">
    <name type="scientific">Monopterus albus</name>
    <name type="common">Swamp eel</name>
    <dbReference type="NCBI Taxonomy" id="43700"/>
    <lineage>
        <taxon>Eukaryota</taxon>
        <taxon>Metazoa</taxon>
        <taxon>Chordata</taxon>
        <taxon>Craniata</taxon>
        <taxon>Vertebrata</taxon>
        <taxon>Euteleostomi</taxon>
        <taxon>Actinopterygii</taxon>
        <taxon>Neopterygii</taxon>
        <taxon>Teleostei</taxon>
        <taxon>Neoteleostei</taxon>
        <taxon>Acanthomorphata</taxon>
        <taxon>Anabantaria</taxon>
        <taxon>Synbranchiformes</taxon>
        <taxon>Synbranchidae</taxon>
        <taxon>Monopterus</taxon>
    </lineage>
</organism>
<dbReference type="InterPro" id="IPR050111">
    <property type="entry name" value="C-type_lectin/snaclec_domain"/>
</dbReference>
<dbReference type="InterPro" id="IPR016186">
    <property type="entry name" value="C-type_lectin-like/link_sf"/>
</dbReference>
<dbReference type="PROSITE" id="PS50041">
    <property type="entry name" value="C_TYPE_LECTIN_2"/>
    <property type="match status" value="1"/>
</dbReference>
<dbReference type="Gene3D" id="3.10.100.10">
    <property type="entry name" value="Mannose-Binding Protein A, subunit A"/>
    <property type="match status" value="1"/>
</dbReference>
<dbReference type="AlphaFoldDB" id="A0A3Q3IFW4"/>
<dbReference type="InterPro" id="IPR016187">
    <property type="entry name" value="CTDL_fold"/>
</dbReference>
<dbReference type="Proteomes" id="UP000261600">
    <property type="component" value="Unplaced"/>
</dbReference>
<reference evidence="2" key="2">
    <citation type="submission" date="2025-09" db="UniProtKB">
        <authorList>
            <consortium name="Ensembl"/>
        </authorList>
    </citation>
    <scope>IDENTIFICATION</scope>
</reference>